<dbReference type="STRING" id="1513793.SAMN06296036_101282"/>
<gene>
    <name evidence="1" type="ORF">SAMN06296036_101282</name>
</gene>
<dbReference type="AlphaFoldDB" id="A0A1Y6B8B3"/>
<sequence>MSVVDLVKPNDFFRDKVGDAVDGLNIDLDADLEFYLVNLLCEFIQPQNLILGDIDLLDTPLALIYKEALESSPQMQLKVYKKLGDISLYIAGYFQASLSRKTVGPGYYISMGSSAYQKMSSIMQRRYNELHFTEMYSNLSREFKTLVSVVTRIAGDLPIENHNLLKIYEKWCDTQSTTLKTFLENEGLSPDSVSFKKIQ</sequence>
<evidence type="ECO:0000313" key="2">
    <source>
        <dbReference type="Proteomes" id="UP000192907"/>
    </source>
</evidence>
<keyword evidence="2" id="KW-1185">Reference proteome</keyword>
<evidence type="ECO:0000313" key="1">
    <source>
        <dbReference type="EMBL" id="SME89626.1"/>
    </source>
</evidence>
<dbReference type="OrthoDB" id="5564675at2"/>
<dbReference type="RefSeq" id="WP_132314595.1">
    <property type="nucleotide sequence ID" value="NZ_FWZT01000001.1"/>
</dbReference>
<dbReference type="Proteomes" id="UP000192907">
    <property type="component" value="Unassembled WGS sequence"/>
</dbReference>
<name>A0A1Y6B8B3_9BACT</name>
<protein>
    <submittedName>
        <fullName evidence="1">Uncharacterized protein</fullName>
    </submittedName>
</protein>
<organism evidence="1 2">
    <name type="scientific">Pseudobacteriovorax antillogorgiicola</name>
    <dbReference type="NCBI Taxonomy" id="1513793"/>
    <lineage>
        <taxon>Bacteria</taxon>
        <taxon>Pseudomonadati</taxon>
        <taxon>Bdellovibrionota</taxon>
        <taxon>Oligoflexia</taxon>
        <taxon>Oligoflexales</taxon>
        <taxon>Pseudobacteriovoracaceae</taxon>
        <taxon>Pseudobacteriovorax</taxon>
    </lineage>
</organism>
<dbReference type="EMBL" id="FWZT01000001">
    <property type="protein sequence ID" value="SME89626.1"/>
    <property type="molecule type" value="Genomic_DNA"/>
</dbReference>
<proteinExistence type="predicted"/>
<accession>A0A1Y6B8B3</accession>
<reference evidence="2" key="1">
    <citation type="submission" date="2017-04" db="EMBL/GenBank/DDBJ databases">
        <authorList>
            <person name="Varghese N."/>
            <person name="Submissions S."/>
        </authorList>
    </citation>
    <scope>NUCLEOTIDE SEQUENCE [LARGE SCALE GENOMIC DNA]</scope>
    <source>
        <strain evidence="2">RKEM611</strain>
    </source>
</reference>